<evidence type="ECO:0000313" key="1">
    <source>
        <dbReference type="EMBL" id="PKH21662.1"/>
    </source>
</evidence>
<gene>
    <name evidence="1" type="ORF">CIB54_11390</name>
</gene>
<organism evidence="1 2">
    <name type="scientific">Pseudomonas fluorescens</name>
    <dbReference type="NCBI Taxonomy" id="294"/>
    <lineage>
        <taxon>Bacteria</taxon>
        <taxon>Pseudomonadati</taxon>
        <taxon>Pseudomonadota</taxon>
        <taxon>Gammaproteobacteria</taxon>
        <taxon>Pseudomonadales</taxon>
        <taxon>Pseudomonadaceae</taxon>
        <taxon>Pseudomonas</taxon>
    </lineage>
</organism>
<dbReference type="EMBL" id="NVXX01000014">
    <property type="protein sequence ID" value="PKH21662.1"/>
    <property type="molecule type" value="Genomic_DNA"/>
</dbReference>
<proteinExistence type="predicted"/>
<dbReference type="PANTHER" id="PTHR48219">
    <property type="entry name" value="VACUOLAR PROTEIN SORTING-ASSOCIATED PROTEIN 62-RELATED"/>
    <property type="match status" value="1"/>
</dbReference>
<evidence type="ECO:0000313" key="2">
    <source>
        <dbReference type="Proteomes" id="UP000233564"/>
    </source>
</evidence>
<dbReference type="Pfam" id="PF06101">
    <property type="entry name" value="Vps62"/>
    <property type="match status" value="1"/>
</dbReference>
<reference evidence="1 2" key="1">
    <citation type="submission" date="2017-08" db="EMBL/GenBank/DDBJ databases">
        <authorList>
            <person name="de Groot N.N."/>
        </authorList>
    </citation>
    <scope>NUCLEOTIDE SEQUENCE [LARGE SCALE GENOMIC DNA]</scope>
    <source>
        <strain evidence="1 2">PfR 37</strain>
    </source>
</reference>
<comment type="caution">
    <text evidence="1">The sequence shown here is derived from an EMBL/GenBank/DDBJ whole genome shotgun (WGS) entry which is preliminary data.</text>
</comment>
<name>A0A2N1E832_PSEFL</name>
<dbReference type="InterPro" id="IPR009291">
    <property type="entry name" value="Vps62"/>
</dbReference>
<sequence>MESIKYGNLLINFTSQFQWLWDSNGSTNASPGAFWRPVPNPEFLKGYFPLGDVVIGQYGNHQISGKKVVAVVGEGDPNSEEARVKGKALSPPDEYELVWNDIDSKAYEDGAVWRPVAPEGYLALGFVTTRGYQKPSRNAIRCVRADLVIASYISDLIWNDRGSNAAMSFSAWNITPPGAAQGEIYLSPGTFVGADSYARPDQHIAAYSLRMRIPLQVNPSPPAPHLTDHSIPSPHEKAEVTHMSTLPWFTVKDPHLSPVEQLRSSPTYRLERTDKYLRVGFGRNQSSATQTLKWVATNGQNGSQLETFTRTTAIEIGSEWQFSITPLASSIKFSAKFNKSLTHTETSTQGWTSSTSIEISATVPAHKTIAVYLIQSEYRLLRENNTQISSSISYTDGNSVYWSEYPPARECQINCRPLSALESKAREAVITSSV</sequence>
<dbReference type="SUPFAM" id="SSF56973">
    <property type="entry name" value="Aerolisin/ETX pore-forming domain"/>
    <property type="match status" value="1"/>
</dbReference>
<dbReference type="Proteomes" id="UP000233564">
    <property type="component" value="Unassembled WGS sequence"/>
</dbReference>
<protein>
    <submittedName>
        <fullName evidence="1">Uncharacterized protein</fullName>
    </submittedName>
</protein>
<dbReference type="RefSeq" id="WP_101219829.1">
    <property type="nucleotide sequence ID" value="NZ_KZ477993.1"/>
</dbReference>
<dbReference type="AlphaFoldDB" id="A0A2N1E832"/>
<dbReference type="PANTHER" id="PTHR48219:SF2">
    <property type="entry name" value="VACUOLAR PROTEIN SORTING-ASSOCIATED PROTEIN 62"/>
    <property type="match status" value="1"/>
</dbReference>
<accession>A0A2N1E832</accession>